<dbReference type="Proteomes" id="UP001159363">
    <property type="component" value="Chromosome 3"/>
</dbReference>
<evidence type="ECO:0000313" key="2">
    <source>
        <dbReference type="EMBL" id="KAJ8889548.1"/>
    </source>
</evidence>
<accession>A0ABQ9HYT6</accession>
<evidence type="ECO:0000256" key="1">
    <source>
        <dbReference type="SAM" id="MobiDB-lite"/>
    </source>
</evidence>
<name>A0ABQ9HYT6_9NEOP</name>
<sequence>MLTLNQSYNASNTLRGHRPTTPSCQVIAAGLSDACTETSHAGVSLQESIFPSILCNPHQSAPHPQQSACTLVREEGLRKELALVFGPIPAFTWSDFGTPWKTEIRMAGPGIESGSSGMRVHCVTTAPPLSVVEVQLECNVHILNHVFRVILGAAMADRLACSPPTKGNRFQSLAGSLPDFRMRESCRTMQLVGGLSRLFLVSPALPFLRCSVVTSITLTALKTMMLRAAQGKRDPIENPPTSGIFRNDSRTRKSGSDPAGYIARFALVDGEHSNRSATAAPSVFGYKRGCWRSLRQSLVAATHYQLQHTPPPPPPQGSQILPSQGSPRQIPPNKDLDAGCEREMWEKRNVRIFDKFKDKHHSSQYTRVTTVCKLAAVIEEDFQ</sequence>
<organism evidence="2 3">
    <name type="scientific">Dryococelus australis</name>
    <dbReference type="NCBI Taxonomy" id="614101"/>
    <lineage>
        <taxon>Eukaryota</taxon>
        <taxon>Metazoa</taxon>
        <taxon>Ecdysozoa</taxon>
        <taxon>Arthropoda</taxon>
        <taxon>Hexapoda</taxon>
        <taxon>Insecta</taxon>
        <taxon>Pterygota</taxon>
        <taxon>Neoptera</taxon>
        <taxon>Polyneoptera</taxon>
        <taxon>Phasmatodea</taxon>
        <taxon>Verophasmatodea</taxon>
        <taxon>Anareolatae</taxon>
        <taxon>Phasmatidae</taxon>
        <taxon>Eurycanthinae</taxon>
        <taxon>Dryococelus</taxon>
    </lineage>
</organism>
<evidence type="ECO:0000313" key="3">
    <source>
        <dbReference type="Proteomes" id="UP001159363"/>
    </source>
</evidence>
<gene>
    <name evidence="2" type="ORF">PR048_009047</name>
</gene>
<protein>
    <submittedName>
        <fullName evidence="2">Uncharacterized protein</fullName>
    </submittedName>
</protein>
<feature type="region of interest" description="Disordered" evidence="1">
    <location>
        <begin position="232"/>
        <end position="257"/>
    </location>
</feature>
<dbReference type="EMBL" id="JARBHB010000003">
    <property type="protein sequence ID" value="KAJ8889548.1"/>
    <property type="molecule type" value="Genomic_DNA"/>
</dbReference>
<feature type="region of interest" description="Disordered" evidence="1">
    <location>
        <begin position="305"/>
        <end position="336"/>
    </location>
</feature>
<proteinExistence type="predicted"/>
<feature type="compositionally biased region" description="Low complexity" evidence="1">
    <location>
        <begin position="317"/>
        <end position="327"/>
    </location>
</feature>
<keyword evidence="3" id="KW-1185">Reference proteome</keyword>
<comment type="caution">
    <text evidence="2">The sequence shown here is derived from an EMBL/GenBank/DDBJ whole genome shotgun (WGS) entry which is preliminary data.</text>
</comment>
<reference evidence="2 3" key="1">
    <citation type="submission" date="2023-02" db="EMBL/GenBank/DDBJ databases">
        <title>LHISI_Scaffold_Assembly.</title>
        <authorList>
            <person name="Stuart O.P."/>
            <person name="Cleave R."/>
            <person name="Magrath M.J.L."/>
            <person name="Mikheyev A.S."/>
        </authorList>
    </citation>
    <scope>NUCLEOTIDE SEQUENCE [LARGE SCALE GENOMIC DNA]</scope>
    <source>
        <strain evidence="2">Daus_M_001</strain>
        <tissue evidence="2">Leg muscle</tissue>
    </source>
</reference>